<sequence>MTTADVAEIVVIVRADGEDPGYGGYLAYLVDEDGSTPIRIFQGTAEIPPGCPTVTDSDGVTIMAHSHARCPVVVQARRLFAP</sequence>
<evidence type="ECO:0000313" key="1">
    <source>
        <dbReference type="EMBL" id="QJY46938.1"/>
    </source>
</evidence>
<organism evidence="1 2">
    <name type="scientific">Pseudonocardia broussonetiae</name>
    <dbReference type="NCBI Taxonomy" id="2736640"/>
    <lineage>
        <taxon>Bacteria</taxon>
        <taxon>Bacillati</taxon>
        <taxon>Actinomycetota</taxon>
        <taxon>Actinomycetes</taxon>
        <taxon>Pseudonocardiales</taxon>
        <taxon>Pseudonocardiaceae</taxon>
        <taxon>Pseudonocardia</taxon>
    </lineage>
</organism>
<name>A0A6M6JG07_9PSEU</name>
<dbReference type="RefSeq" id="WP_172158918.1">
    <property type="nucleotide sequence ID" value="NZ_CP053564.1"/>
</dbReference>
<proteinExistence type="predicted"/>
<dbReference type="EMBL" id="CP053564">
    <property type="protein sequence ID" value="QJY46938.1"/>
    <property type="molecule type" value="Genomic_DNA"/>
</dbReference>
<protein>
    <submittedName>
        <fullName evidence="1">Uncharacterized protein</fullName>
    </submittedName>
</protein>
<reference evidence="1 2" key="1">
    <citation type="submission" date="2020-05" db="EMBL/GenBank/DDBJ databases">
        <authorList>
            <person name="Mo P."/>
        </authorList>
    </citation>
    <scope>NUCLEOTIDE SEQUENCE [LARGE SCALE GENOMIC DNA]</scope>
    <source>
        <strain evidence="1 2">Gen01</strain>
    </source>
</reference>
<dbReference type="KEGG" id="pbro:HOP40_14860"/>
<accession>A0A6M6JG07</accession>
<evidence type="ECO:0000313" key="2">
    <source>
        <dbReference type="Proteomes" id="UP000505377"/>
    </source>
</evidence>
<dbReference type="AlphaFoldDB" id="A0A6M6JG07"/>
<dbReference type="Proteomes" id="UP000505377">
    <property type="component" value="Chromosome"/>
</dbReference>
<gene>
    <name evidence="1" type="ORF">HOP40_14860</name>
</gene>
<keyword evidence="2" id="KW-1185">Reference proteome</keyword>